<protein>
    <submittedName>
        <fullName evidence="1">Uncharacterized protein</fullName>
    </submittedName>
</protein>
<proteinExistence type="predicted"/>
<name>A0ABR3ITZ4_9AGAR</name>
<gene>
    <name evidence="1" type="ORF">HGRIS_012968</name>
</gene>
<sequence>MLVTNQRLDKLAALRTMFVDKGMLPPSHDTKTSVAIDGSDDEDDDGGAIDEVVTGSVVLARRPAQGYESDLSGLADQLDQPDLPLLVRRYLFDQLHPESPYEAEALPVHALPIVRGTISVFHSALATFYAPSDKSGHRGMYRERIRSNPNWHNTGPRRDCVLVVEDENKVGFSGMSVVRVELFFSFKYNDTSYPCALVHWFNKAMRHPDPDTGLWIVKPDLRGRQELPYLSVVHIDCILRAAHLIPVFGRKPVPKPFSHTHSLDAFTAFFVNKYIDHHAHELFTL</sequence>
<evidence type="ECO:0000313" key="2">
    <source>
        <dbReference type="Proteomes" id="UP001556367"/>
    </source>
</evidence>
<comment type="caution">
    <text evidence="1">The sequence shown here is derived from an EMBL/GenBank/DDBJ whole genome shotgun (WGS) entry which is preliminary data.</text>
</comment>
<evidence type="ECO:0000313" key="1">
    <source>
        <dbReference type="EMBL" id="KAL0946795.1"/>
    </source>
</evidence>
<reference evidence="2" key="1">
    <citation type="submission" date="2024-06" db="EMBL/GenBank/DDBJ databases">
        <title>Multi-omics analyses provide insights into the biosynthesis of the anticancer antibiotic pleurotin in Hohenbuehelia grisea.</title>
        <authorList>
            <person name="Weaver J.A."/>
            <person name="Alberti F."/>
        </authorList>
    </citation>
    <scope>NUCLEOTIDE SEQUENCE [LARGE SCALE GENOMIC DNA]</scope>
    <source>
        <strain evidence="2">T-177</strain>
    </source>
</reference>
<keyword evidence="2" id="KW-1185">Reference proteome</keyword>
<dbReference type="EMBL" id="JASNQZ010000015">
    <property type="protein sequence ID" value="KAL0946795.1"/>
    <property type="molecule type" value="Genomic_DNA"/>
</dbReference>
<accession>A0ABR3ITZ4</accession>
<dbReference type="Proteomes" id="UP001556367">
    <property type="component" value="Unassembled WGS sequence"/>
</dbReference>
<organism evidence="1 2">
    <name type="scientific">Hohenbuehelia grisea</name>
    <dbReference type="NCBI Taxonomy" id="104357"/>
    <lineage>
        <taxon>Eukaryota</taxon>
        <taxon>Fungi</taxon>
        <taxon>Dikarya</taxon>
        <taxon>Basidiomycota</taxon>
        <taxon>Agaricomycotina</taxon>
        <taxon>Agaricomycetes</taxon>
        <taxon>Agaricomycetidae</taxon>
        <taxon>Agaricales</taxon>
        <taxon>Pleurotineae</taxon>
        <taxon>Pleurotaceae</taxon>
        <taxon>Hohenbuehelia</taxon>
    </lineage>
</organism>